<comment type="domain">
    <text evidence="5">Consists of three domains, a large central CORE domain and two small peripheral domains, NMPbind and LID, which undergo movements during catalysis. The LID domain closes over the site of phosphoryl transfer upon ATP binding. Assembling and dissambling the active center during each catalytic cycle provides an effective means to prevent ATP hydrolysis.</text>
</comment>
<dbReference type="Gene3D" id="3.40.50.300">
    <property type="entry name" value="P-loop containing nucleotide triphosphate hydrolases"/>
    <property type="match status" value="1"/>
</dbReference>
<feature type="binding site" evidence="5">
    <location>
        <begin position="10"/>
        <end position="15"/>
    </location>
    <ligand>
        <name>ATP</name>
        <dbReference type="ChEBI" id="CHEBI:30616"/>
    </ligand>
</feature>
<dbReference type="RefSeq" id="WP_151969693.1">
    <property type="nucleotide sequence ID" value="NZ_AP019860.1"/>
</dbReference>
<gene>
    <name evidence="5" type="primary">adk</name>
    <name evidence="8" type="ORF">UABAM_03973</name>
</gene>
<dbReference type="OrthoDB" id="9805030at2"/>
<dbReference type="GO" id="GO:0005737">
    <property type="term" value="C:cytoplasm"/>
    <property type="evidence" value="ECO:0007669"/>
    <property type="project" value="UniProtKB-SubCell"/>
</dbReference>
<evidence type="ECO:0000256" key="2">
    <source>
        <dbReference type="ARBA" id="ARBA00022727"/>
    </source>
</evidence>
<keyword evidence="2 5" id="KW-0545">Nucleotide biosynthesis</keyword>
<keyword evidence="1 5" id="KW-0808">Transferase</keyword>
<proteinExistence type="inferred from homology"/>
<dbReference type="SUPFAM" id="SSF52540">
    <property type="entry name" value="P-loop containing nucleoside triphosphate hydrolases"/>
    <property type="match status" value="1"/>
</dbReference>
<dbReference type="PRINTS" id="PR00094">
    <property type="entry name" value="ADENYLTKNASE"/>
</dbReference>
<dbReference type="GO" id="GO:0044209">
    <property type="term" value="P:AMP salvage"/>
    <property type="evidence" value="ECO:0007669"/>
    <property type="project" value="UniProtKB-UniRule"/>
</dbReference>
<feature type="region of interest" description="NMP" evidence="5">
    <location>
        <begin position="30"/>
        <end position="59"/>
    </location>
</feature>
<keyword evidence="4 5" id="KW-0418">Kinase</keyword>
<dbReference type="UniPathway" id="UPA00588">
    <property type="reaction ID" value="UER00649"/>
</dbReference>
<feature type="binding site" evidence="5">
    <location>
        <begin position="57"/>
        <end position="59"/>
    </location>
    <ligand>
        <name>AMP</name>
        <dbReference type="ChEBI" id="CHEBI:456215"/>
    </ligand>
</feature>
<feature type="binding site" evidence="5">
    <location>
        <position position="36"/>
    </location>
    <ligand>
        <name>AMP</name>
        <dbReference type="ChEBI" id="CHEBI:456215"/>
    </ligand>
</feature>
<dbReference type="CDD" id="cd01428">
    <property type="entry name" value="ADK"/>
    <property type="match status" value="1"/>
</dbReference>
<name>A0A5S9F5F1_UABAM</name>
<dbReference type="NCBIfam" id="NF001381">
    <property type="entry name" value="PRK00279.1-3"/>
    <property type="match status" value="1"/>
</dbReference>
<dbReference type="InterPro" id="IPR027417">
    <property type="entry name" value="P-loop_NTPase"/>
</dbReference>
<dbReference type="GO" id="GO:0005524">
    <property type="term" value="F:ATP binding"/>
    <property type="evidence" value="ECO:0007669"/>
    <property type="project" value="UniProtKB-UniRule"/>
</dbReference>
<dbReference type="KEGG" id="uam:UABAM_03973"/>
<dbReference type="PROSITE" id="PS00113">
    <property type="entry name" value="ADENYLATE_KINASE"/>
    <property type="match status" value="1"/>
</dbReference>
<keyword evidence="9" id="KW-1185">Reference proteome</keyword>
<accession>A0A5S9F5F1</accession>
<dbReference type="InterPro" id="IPR000850">
    <property type="entry name" value="Adenylat/UMP-CMP_kin"/>
</dbReference>
<dbReference type="Pfam" id="PF00406">
    <property type="entry name" value="ADK"/>
    <property type="match status" value="1"/>
</dbReference>
<sequence length="186" mass="20905">MRILFLGPPGAGKGTQAKRVHEKLELPILTMGDMLRAAVKSGSEVGQLAQGFMSRGELVPDEVVTKVIFQSLSPDNGLEKGFILDGYPRNLSQAKVLDEHLTSQNMPLEIVLFFTVPDEIVKQRIMDREDGRPEDKDPAVTEKRLQEYKEKTLPLVEFYREKNILKEIDANRPVDEVFATTVGLLQ</sequence>
<comment type="pathway">
    <text evidence="5">Purine metabolism; AMP biosynthesis via salvage pathway; AMP from ADP: step 1/1.</text>
</comment>
<comment type="function">
    <text evidence="5">Catalyzes the reversible transfer of the terminal phosphate group between ATP and AMP. Plays an important role in cellular energy homeostasis and in adenine nucleotide metabolism.</text>
</comment>
<evidence type="ECO:0000313" key="9">
    <source>
        <dbReference type="Proteomes" id="UP000326354"/>
    </source>
</evidence>
<evidence type="ECO:0000256" key="3">
    <source>
        <dbReference type="ARBA" id="ARBA00022741"/>
    </source>
</evidence>
<comment type="subunit">
    <text evidence="5 7">Monomer.</text>
</comment>
<keyword evidence="5" id="KW-0963">Cytoplasm</keyword>
<dbReference type="Proteomes" id="UP000326354">
    <property type="component" value="Chromosome"/>
</dbReference>
<keyword evidence="5 7" id="KW-0067">ATP-binding</keyword>
<dbReference type="EC" id="2.7.4.3" evidence="5 7"/>
<evidence type="ECO:0000313" key="8">
    <source>
        <dbReference type="EMBL" id="BBM85599.1"/>
    </source>
</evidence>
<feature type="binding site" evidence="5">
    <location>
        <begin position="86"/>
        <end position="89"/>
    </location>
    <ligand>
        <name>AMP</name>
        <dbReference type="ChEBI" id="CHEBI:456215"/>
    </ligand>
</feature>
<comment type="caution">
    <text evidence="5">Lacks conserved residue(s) required for the propagation of feature annotation.</text>
</comment>
<dbReference type="GO" id="GO:0004017">
    <property type="term" value="F:AMP kinase activity"/>
    <property type="evidence" value="ECO:0007669"/>
    <property type="project" value="UniProtKB-UniRule"/>
</dbReference>
<feature type="binding site" evidence="5">
    <location>
        <position position="172"/>
    </location>
    <ligand>
        <name>ATP</name>
        <dbReference type="ChEBI" id="CHEBI:30616"/>
    </ligand>
</feature>
<feature type="binding site" evidence="5">
    <location>
        <position position="144"/>
    </location>
    <ligand>
        <name>AMP</name>
        <dbReference type="ChEBI" id="CHEBI:456215"/>
    </ligand>
</feature>
<protein>
    <recommendedName>
        <fullName evidence="5 7">Adenylate kinase</fullName>
        <shortName evidence="5">AK</shortName>
        <ecNumber evidence="5 7">2.7.4.3</ecNumber>
    </recommendedName>
    <alternativeName>
        <fullName evidence="5">ATP-AMP transphosphorylase</fullName>
    </alternativeName>
    <alternativeName>
        <fullName evidence="5">ATP:AMP phosphotransferase</fullName>
    </alternativeName>
    <alternativeName>
        <fullName evidence="5">Adenylate monophosphate kinase</fullName>
    </alternativeName>
</protein>
<reference evidence="8 9" key="1">
    <citation type="submission" date="2019-08" db="EMBL/GenBank/DDBJ databases">
        <title>Complete genome sequence of Candidatus Uab amorphum.</title>
        <authorList>
            <person name="Shiratori T."/>
            <person name="Suzuki S."/>
            <person name="Kakizawa Y."/>
            <person name="Ishida K."/>
        </authorList>
    </citation>
    <scope>NUCLEOTIDE SEQUENCE [LARGE SCALE GENOMIC DNA]</scope>
    <source>
        <strain evidence="8 9">SRT547</strain>
    </source>
</reference>
<comment type="similarity">
    <text evidence="5 6">Belongs to the adenylate kinase family.</text>
</comment>
<evidence type="ECO:0000256" key="7">
    <source>
        <dbReference type="RuleBase" id="RU003331"/>
    </source>
</evidence>
<comment type="catalytic activity">
    <reaction evidence="5 7">
        <text>AMP + ATP = 2 ADP</text>
        <dbReference type="Rhea" id="RHEA:12973"/>
        <dbReference type="ChEBI" id="CHEBI:30616"/>
        <dbReference type="ChEBI" id="CHEBI:456215"/>
        <dbReference type="ChEBI" id="CHEBI:456216"/>
        <dbReference type="EC" id="2.7.4.3"/>
    </reaction>
</comment>
<dbReference type="HAMAP" id="MF_00235">
    <property type="entry name" value="Adenylate_kinase_Adk"/>
    <property type="match status" value="1"/>
</dbReference>
<evidence type="ECO:0000256" key="1">
    <source>
        <dbReference type="ARBA" id="ARBA00022679"/>
    </source>
</evidence>
<feature type="binding site" evidence="5">
    <location>
        <position position="132"/>
    </location>
    <ligand>
        <name>AMP</name>
        <dbReference type="ChEBI" id="CHEBI:456215"/>
    </ligand>
</feature>
<feature type="binding site" evidence="5">
    <location>
        <position position="93"/>
    </location>
    <ligand>
        <name>AMP</name>
        <dbReference type="ChEBI" id="CHEBI:456215"/>
    </ligand>
</feature>
<organism evidence="8 9">
    <name type="scientific">Uabimicrobium amorphum</name>
    <dbReference type="NCBI Taxonomy" id="2596890"/>
    <lineage>
        <taxon>Bacteria</taxon>
        <taxon>Pseudomonadati</taxon>
        <taxon>Planctomycetota</taxon>
        <taxon>Candidatus Uabimicrobiia</taxon>
        <taxon>Candidatus Uabimicrobiales</taxon>
        <taxon>Candidatus Uabimicrobiaceae</taxon>
        <taxon>Candidatus Uabimicrobium</taxon>
    </lineage>
</organism>
<keyword evidence="3 5" id="KW-0547">Nucleotide-binding</keyword>
<dbReference type="InterPro" id="IPR033690">
    <property type="entry name" value="Adenylat_kinase_CS"/>
</dbReference>
<dbReference type="PANTHER" id="PTHR23359">
    <property type="entry name" value="NUCLEOTIDE KINASE"/>
    <property type="match status" value="1"/>
</dbReference>
<evidence type="ECO:0000256" key="6">
    <source>
        <dbReference type="RuleBase" id="RU003330"/>
    </source>
</evidence>
<dbReference type="EMBL" id="AP019860">
    <property type="protein sequence ID" value="BBM85599.1"/>
    <property type="molecule type" value="Genomic_DNA"/>
</dbReference>
<dbReference type="AlphaFoldDB" id="A0A5S9F5F1"/>
<evidence type="ECO:0000256" key="4">
    <source>
        <dbReference type="ARBA" id="ARBA00022777"/>
    </source>
</evidence>
<comment type="subcellular location">
    <subcellularLocation>
        <location evidence="5 7">Cytoplasm</location>
    </subcellularLocation>
</comment>
<evidence type="ECO:0000256" key="5">
    <source>
        <dbReference type="HAMAP-Rule" id="MF_00235"/>
    </source>
</evidence>
<feature type="binding site" evidence="5">
    <location>
        <position position="128"/>
    </location>
    <ligand>
        <name>ATP</name>
        <dbReference type="ChEBI" id="CHEBI:30616"/>
    </ligand>
</feature>